<dbReference type="PANTHER" id="PTHR42812">
    <property type="entry name" value="BETA-XYLOSIDASE"/>
    <property type="match status" value="1"/>
</dbReference>
<feature type="site" description="Important for catalytic activity, responsible for pKa modulation of the active site Glu and correct orientation of both the proton donor and substrate" evidence="5">
    <location>
        <position position="142"/>
    </location>
</feature>
<evidence type="ECO:0000256" key="2">
    <source>
        <dbReference type="ARBA" id="ARBA00022801"/>
    </source>
</evidence>
<name>A0A1M4V680_9BACE</name>
<dbReference type="EMBL" id="FQVD01000004">
    <property type="protein sequence ID" value="SHE64378.1"/>
    <property type="molecule type" value="Genomic_DNA"/>
</dbReference>
<dbReference type="SUPFAM" id="SSF49899">
    <property type="entry name" value="Concanavalin A-like lectins/glucanases"/>
    <property type="match status" value="1"/>
</dbReference>
<evidence type="ECO:0000256" key="3">
    <source>
        <dbReference type="ARBA" id="ARBA00023295"/>
    </source>
</evidence>
<evidence type="ECO:0000313" key="10">
    <source>
        <dbReference type="Proteomes" id="UP000184436"/>
    </source>
</evidence>
<proteinExistence type="inferred from homology"/>
<evidence type="ECO:0000256" key="5">
    <source>
        <dbReference type="PIRSR" id="PIRSR606710-2"/>
    </source>
</evidence>
<reference evidence="9 10" key="1">
    <citation type="submission" date="2016-11" db="EMBL/GenBank/DDBJ databases">
        <authorList>
            <person name="Jaros S."/>
            <person name="Januszkiewicz K."/>
            <person name="Wedrychowicz H."/>
        </authorList>
    </citation>
    <scope>NUCLEOTIDE SEQUENCE [LARGE SCALE GENOMIC DNA]</scope>
    <source>
        <strain evidence="9 10">DSM 26883</strain>
    </source>
</reference>
<dbReference type="GO" id="GO:0005975">
    <property type="term" value="P:carbohydrate metabolic process"/>
    <property type="evidence" value="ECO:0007669"/>
    <property type="project" value="InterPro"/>
</dbReference>
<evidence type="ECO:0000259" key="8">
    <source>
        <dbReference type="Pfam" id="PF17851"/>
    </source>
</evidence>
<sequence>MNKLAFFLLGMICSLNAVGQEVYFHNPVIRGDMPDPSVIKIKDTYYAAGTSSEWAPFYPMFTSKDLINWKQVGHVFKKQPDWTVNSFWAPELFYHNNKVYCYYTARQKSTGISYIGVATSDSPLHEFTDHGPIIEYGTEAIDAFVYDDNGQLYISWKAYGLDKRPIEILGSKLSADGLKLEGEPFTLLVDDEYIGMEGQYHFKQGEYYYIVYAAHGCCGPSSDYDVYVARSKNYTGPYEKYEGNPILHGGNGDYKSCGHGTAVTTPDGRMFYLCHAYLKGDGFYTGRQPILQEMFVGGDQWVHFKTGNVAQAKQPVPFPGTFQKESEDFEDSFGGKSLKVEWNWNYPYSDVVTTFKKGKLLLAGHPKKGNLHGTALCLRAETPDYSYETKLVNTNKSVKGLTMYGDDKNLVIWGVSGNKLFLKRIKDNEESTLYESVCNNREVYLKITVEKGSLLNFYQSKDGKEWTSVQDTYFQGQDLVRWDRVSRPGLIHIGDVNEPAEFEYFKTQVKNK</sequence>
<keyword evidence="3 6" id="KW-0326">Glycosidase</keyword>
<feature type="domain" description="Beta-xylosidase C-terminal Concanavalin A-like" evidence="8">
    <location>
        <begin position="331"/>
        <end position="471"/>
    </location>
</feature>
<dbReference type="AlphaFoldDB" id="A0A1M4V680"/>
<dbReference type="PANTHER" id="PTHR42812:SF5">
    <property type="entry name" value="ENDO-ARABINASE"/>
    <property type="match status" value="1"/>
</dbReference>
<protein>
    <submittedName>
        <fullName evidence="9">Beta-xylosidase</fullName>
    </submittedName>
</protein>
<gene>
    <name evidence="9" type="ORF">SAMN05444349_104105</name>
</gene>
<dbReference type="Pfam" id="PF04616">
    <property type="entry name" value="Glyco_hydro_43"/>
    <property type="match status" value="1"/>
</dbReference>
<dbReference type="GO" id="GO:0004553">
    <property type="term" value="F:hydrolase activity, hydrolyzing O-glycosyl compounds"/>
    <property type="evidence" value="ECO:0007669"/>
    <property type="project" value="InterPro"/>
</dbReference>
<keyword evidence="10" id="KW-1185">Reference proteome</keyword>
<dbReference type="RefSeq" id="WP_025074959.1">
    <property type="nucleotide sequence ID" value="NZ_FQVD01000004.1"/>
</dbReference>
<evidence type="ECO:0000256" key="6">
    <source>
        <dbReference type="RuleBase" id="RU361187"/>
    </source>
</evidence>
<dbReference type="STRING" id="871325.SAMN05444349_104105"/>
<dbReference type="SUPFAM" id="SSF75005">
    <property type="entry name" value="Arabinanase/levansucrase/invertase"/>
    <property type="match status" value="1"/>
</dbReference>
<organism evidence="9 10">
    <name type="scientific">Bacteroides faecichinchillae</name>
    <dbReference type="NCBI Taxonomy" id="871325"/>
    <lineage>
        <taxon>Bacteria</taxon>
        <taxon>Pseudomonadati</taxon>
        <taxon>Bacteroidota</taxon>
        <taxon>Bacteroidia</taxon>
        <taxon>Bacteroidales</taxon>
        <taxon>Bacteroidaceae</taxon>
        <taxon>Bacteroides</taxon>
    </lineage>
</organism>
<evidence type="ECO:0000313" key="9">
    <source>
        <dbReference type="EMBL" id="SHE64378.1"/>
    </source>
</evidence>
<accession>A0A1M4V680</accession>
<feature type="active site" description="Proton acceptor" evidence="4">
    <location>
        <position position="35"/>
    </location>
</feature>
<evidence type="ECO:0000256" key="7">
    <source>
        <dbReference type="SAM" id="SignalP"/>
    </source>
</evidence>
<dbReference type="InterPro" id="IPR013320">
    <property type="entry name" value="ConA-like_dom_sf"/>
</dbReference>
<dbReference type="InterPro" id="IPR023296">
    <property type="entry name" value="Glyco_hydro_beta-prop_sf"/>
</dbReference>
<evidence type="ECO:0000256" key="1">
    <source>
        <dbReference type="ARBA" id="ARBA00009865"/>
    </source>
</evidence>
<dbReference type="CDD" id="cd08999">
    <property type="entry name" value="GH43_ABN-like"/>
    <property type="match status" value="1"/>
</dbReference>
<dbReference type="Gene3D" id="2.115.10.20">
    <property type="entry name" value="Glycosyl hydrolase domain, family 43"/>
    <property type="match status" value="1"/>
</dbReference>
<dbReference type="Pfam" id="PF17851">
    <property type="entry name" value="GH43_C2"/>
    <property type="match status" value="1"/>
</dbReference>
<dbReference type="Proteomes" id="UP000184436">
    <property type="component" value="Unassembled WGS sequence"/>
</dbReference>
<comment type="similarity">
    <text evidence="1 6">Belongs to the glycosyl hydrolase 43 family.</text>
</comment>
<dbReference type="Gene3D" id="2.60.120.200">
    <property type="match status" value="1"/>
</dbReference>
<feature type="signal peptide" evidence="7">
    <location>
        <begin position="1"/>
        <end position="19"/>
    </location>
</feature>
<evidence type="ECO:0000256" key="4">
    <source>
        <dbReference type="PIRSR" id="PIRSR606710-1"/>
    </source>
</evidence>
<keyword evidence="2 6" id="KW-0378">Hydrolase</keyword>
<dbReference type="InterPro" id="IPR006710">
    <property type="entry name" value="Glyco_hydro_43"/>
</dbReference>
<dbReference type="OrthoDB" id="9801455at2"/>
<dbReference type="InterPro" id="IPR041542">
    <property type="entry name" value="GH43_C2"/>
</dbReference>
<feature type="active site" description="Proton donor" evidence="4">
    <location>
        <position position="197"/>
    </location>
</feature>
<feature type="chain" id="PRO_5030031122" evidence="7">
    <location>
        <begin position="20"/>
        <end position="512"/>
    </location>
</feature>
<keyword evidence="7" id="KW-0732">Signal</keyword>
<dbReference type="InterPro" id="IPR051795">
    <property type="entry name" value="Glycosyl_Hydrlase_43"/>
</dbReference>